<evidence type="ECO:0000256" key="1">
    <source>
        <dbReference type="ARBA" id="ARBA00000024"/>
    </source>
</evidence>
<evidence type="ECO:0000256" key="6">
    <source>
        <dbReference type="ARBA" id="ARBA00005204"/>
    </source>
</evidence>
<dbReference type="Gene3D" id="1.20.5.1300">
    <property type="match status" value="1"/>
</dbReference>
<dbReference type="EC" id="1.1.1.23" evidence="19"/>
<dbReference type="NCBIfam" id="TIGR00069">
    <property type="entry name" value="hisD"/>
    <property type="match status" value="1"/>
</dbReference>
<dbReference type="HAMAP" id="MF_01024">
    <property type="entry name" value="HisD"/>
    <property type="match status" value="1"/>
</dbReference>
<comment type="pathway">
    <text evidence="4">Amino-acid biosynthesis; L-histidine biosynthesis; L-histidine from 5-phospho-alpha-D-ribose 1-diphosphate: step 9/9.</text>
</comment>
<dbReference type="GO" id="GO:0005524">
    <property type="term" value="F:ATP binding"/>
    <property type="evidence" value="ECO:0007669"/>
    <property type="project" value="UniProtKB-UniRule"/>
</dbReference>
<dbReference type="PIRSF" id="PIRSF001257">
    <property type="entry name" value="His_trifunctional"/>
    <property type="match status" value="1"/>
</dbReference>
<comment type="catalytic activity">
    <reaction evidence="1 19">
        <text>1-(5-phospho-beta-D-ribosyl)-5'-AMP + H2O = 1-(5-phospho-beta-D-ribosyl)-5-[(5-phospho-beta-D-ribosylamino)methylideneamino]imidazole-4-carboxamide</text>
        <dbReference type="Rhea" id="RHEA:20049"/>
        <dbReference type="ChEBI" id="CHEBI:15377"/>
        <dbReference type="ChEBI" id="CHEBI:58435"/>
        <dbReference type="ChEBI" id="CHEBI:59457"/>
        <dbReference type="EC" id="3.5.4.19"/>
    </reaction>
</comment>
<dbReference type="InterPro" id="IPR012131">
    <property type="entry name" value="Hstdl_DH"/>
</dbReference>
<dbReference type="Gene3D" id="3.40.50.1980">
    <property type="entry name" value="Nitrogenase molybdenum iron protein domain"/>
    <property type="match status" value="2"/>
</dbReference>
<dbReference type="FunFam" id="3.40.50.1980:FF:000001">
    <property type="entry name" value="Histidinol dehydrogenase"/>
    <property type="match status" value="1"/>
</dbReference>
<keyword evidence="10 19" id="KW-0547">Nucleotide-binding</keyword>
<dbReference type="GO" id="GO:0005829">
    <property type="term" value="C:cytosol"/>
    <property type="evidence" value="ECO:0007669"/>
    <property type="project" value="TreeGrafter"/>
</dbReference>
<dbReference type="PANTHER" id="PTHR21256:SF2">
    <property type="entry name" value="HISTIDINE BIOSYNTHESIS TRIFUNCTIONAL PROTEIN"/>
    <property type="match status" value="1"/>
</dbReference>
<evidence type="ECO:0000313" key="22">
    <source>
        <dbReference type="EMBL" id="KAG7563122.1"/>
    </source>
</evidence>
<dbReference type="GO" id="GO:0051287">
    <property type="term" value="F:NAD binding"/>
    <property type="evidence" value="ECO:0007669"/>
    <property type="project" value="UniProtKB-UniRule"/>
</dbReference>
<dbReference type="SUPFAM" id="SSF141734">
    <property type="entry name" value="HisI-like"/>
    <property type="match status" value="1"/>
</dbReference>
<dbReference type="NCBIfam" id="TIGR03188">
    <property type="entry name" value="histidine_hisI"/>
    <property type="match status" value="1"/>
</dbReference>
<dbReference type="GO" id="GO:0004399">
    <property type="term" value="F:histidinol dehydrogenase activity"/>
    <property type="evidence" value="ECO:0007669"/>
    <property type="project" value="UniProtKB-UniRule"/>
</dbReference>
<evidence type="ECO:0000256" key="15">
    <source>
        <dbReference type="ARBA" id="ARBA00023027"/>
    </source>
</evidence>
<dbReference type="InterPro" id="IPR008179">
    <property type="entry name" value="HisE"/>
</dbReference>
<keyword evidence="11 19" id="KW-0378">Hydrolase</keyword>
<dbReference type="UniPathway" id="UPA00031">
    <property type="reaction ID" value="UER00007"/>
</dbReference>
<dbReference type="Proteomes" id="UP000812966">
    <property type="component" value="Unassembled WGS sequence"/>
</dbReference>
<evidence type="ECO:0000256" key="5">
    <source>
        <dbReference type="ARBA" id="ARBA00005169"/>
    </source>
</evidence>
<keyword evidence="15 19" id="KW-0520">NAD</keyword>
<keyword evidence="17" id="KW-0511">Multifunctional enzyme</keyword>
<protein>
    <recommendedName>
        <fullName evidence="19">Histidine biosynthesis trifunctional protein</fullName>
    </recommendedName>
    <domain>
        <recommendedName>
            <fullName evidence="19">Phosphoribosyl-AMP cyclohydrolase</fullName>
            <ecNumber evidence="19">3.5.4.19</ecNumber>
        </recommendedName>
    </domain>
    <domain>
        <recommendedName>
            <fullName evidence="19">Phosphoribosyl-ATP pyrophosphohydrolase</fullName>
            <ecNumber evidence="19">3.6.1.31</ecNumber>
        </recommendedName>
    </domain>
    <domain>
        <recommendedName>
            <fullName evidence="19">Histidinol dehydrogenase</fullName>
            <shortName evidence="19">HDH</shortName>
            <ecNumber evidence="19">1.1.1.23</ecNumber>
        </recommendedName>
    </domain>
</protein>
<dbReference type="GO" id="GO:0046872">
    <property type="term" value="F:metal ion binding"/>
    <property type="evidence" value="ECO:0007669"/>
    <property type="project" value="UniProtKB-KW"/>
</dbReference>
<dbReference type="EMBL" id="JABELV010000020">
    <property type="protein sequence ID" value="KAG7563122.1"/>
    <property type="molecule type" value="Genomic_DNA"/>
</dbReference>
<sequence length="881" mass="95085">MVFPAILPKVDESIDTAILSALARIGPLLVNTSTVRSIASKLEHAEEVEWFVECETEEQAQNALDHGASKVLLDQKADGSIGEEYKKDIVLRLSSSDVDAGSIKGYAGVVLGKGVDASRIKDIRKSLTVPGLVFTEDASYDPASDVVSILSAASLTLDSIASSFISGLVTDRPDGFYPTIVSSPASSPSPLALGLVYSSQESIKESITTGRGVYQSRRHGLWRKGETSGSTQRVVRIRRDCDKDALLFEVEQTGTGFCHLETEGCFSYSSQQQQEKKGLAALESTLQSRLADAPEGSYTARLFNDPKLLRQKIMEEAEELTEADTREHVAFEMADLMYFAMARCVKAGVSLADVERNLDEKANKGKKGIRRQGDAKKKWVDYTDKKDGQQQQQVVLGEQTVKKVEPSAEVPVQEAVKSESKPEAPVPKAFPTAPTDASNSSEMIRMRTSDLGQVTPTERAALLQRPVMDSSAMIERVKPIVSKVREGGDEALKSLTKQFDKSDLESNVLLPPFYPPPSGKELSSEIIHAIEQAYSNVKAFHLGQAEKEPLVVETMPGVVCTRFARPIDRVGIYVPGGTAILPSTALMLGVPAQVAGCTTIVLATPPRPDGSISPEVLYVAKLVGVDVILKAGGAQAVAAMAYGTETCPKVDKIFGPGNQWVTAAKMLVQNDTQALVGIDMPAGPSEVMVIADKTANPIFVASDLLSQAEHGIDSQVVLVAIDLASELLEEIEQEVDRQANALPRVDIIRQAIKKSLIVKVNDIDEAFRFSNEYAPEHLILHLEKSSECVKLVNNAGSVFVGAFSPESCGDYASGTNHTLPTYGYAKQFSGVNTLSFQKHITSQELTEDGLRKLGPIVVTLAECEGLEAHANAVRVRLASLQ</sequence>
<evidence type="ECO:0000256" key="18">
    <source>
        <dbReference type="ARBA" id="ARBA00049489"/>
    </source>
</evidence>
<dbReference type="EC" id="3.6.1.31" evidence="19"/>
<dbReference type="PANTHER" id="PTHR21256">
    <property type="entry name" value="HISTIDINOL DEHYDROGENASE HDH"/>
    <property type="match status" value="1"/>
</dbReference>
<dbReference type="SUPFAM" id="SSF101386">
    <property type="entry name" value="all-alpha NTP pyrophosphatases"/>
    <property type="match status" value="1"/>
</dbReference>
<dbReference type="EC" id="3.5.4.19" evidence="19"/>
<keyword evidence="14 19" id="KW-0560">Oxidoreductase</keyword>
<dbReference type="InterPro" id="IPR038019">
    <property type="entry name" value="PRib_AMP_CycHydrolase_sf"/>
</dbReference>
<dbReference type="AlphaFoldDB" id="A0A8K0JQA6"/>
<feature type="domain" description="Phosphoribosyl-AMP cyclohydrolase" evidence="21">
    <location>
        <begin position="195"/>
        <end position="266"/>
    </location>
</feature>
<keyword evidence="8 19" id="KW-0028">Amino-acid biosynthesis</keyword>
<evidence type="ECO:0000256" key="13">
    <source>
        <dbReference type="ARBA" id="ARBA00022840"/>
    </source>
</evidence>
<dbReference type="SUPFAM" id="SSF53720">
    <property type="entry name" value="ALDH-like"/>
    <property type="match status" value="1"/>
</dbReference>
<dbReference type="InterPro" id="IPR016161">
    <property type="entry name" value="Ald_DH/histidinol_DH"/>
</dbReference>
<dbReference type="FunFam" id="1.20.5.1300:FF:000002">
    <property type="entry name" value="Histidinol dehydrogenase, chloroplastic"/>
    <property type="match status" value="1"/>
</dbReference>
<evidence type="ECO:0000256" key="12">
    <source>
        <dbReference type="ARBA" id="ARBA00022833"/>
    </source>
</evidence>
<organism evidence="22 23">
    <name type="scientific">Filobasidium floriforme</name>
    <dbReference type="NCBI Taxonomy" id="5210"/>
    <lineage>
        <taxon>Eukaryota</taxon>
        <taxon>Fungi</taxon>
        <taxon>Dikarya</taxon>
        <taxon>Basidiomycota</taxon>
        <taxon>Agaricomycotina</taxon>
        <taxon>Tremellomycetes</taxon>
        <taxon>Filobasidiales</taxon>
        <taxon>Filobasidiaceae</taxon>
        <taxon>Filobasidium</taxon>
    </lineage>
</organism>
<dbReference type="Pfam" id="PF01502">
    <property type="entry name" value="PRA-CH"/>
    <property type="match status" value="1"/>
</dbReference>
<dbReference type="CDD" id="cd06572">
    <property type="entry name" value="Histidinol_dh"/>
    <property type="match status" value="1"/>
</dbReference>
<evidence type="ECO:0000256" key="20">
    <source>
        <dbReference type="SAM" id="MobiDB-lite"/>
    </source>
</evidence>
<dbReference type="InterPro" id="IPR001692">
    <property type="entry name" value="Histidinol_DH_CS"/>
</dbReference>
<keyword evidence="9" id="KW-0479">Metal-binding</keyword>
<dbReference type="CDD" id="cd11546">
    <property type="entry name" value="NTP-PPase_His4"/>
    <property type="match status" value="1"/>
</dbReference>
<comment type="caution">
    <text evidence="22">The sequence shown here is derived from an EMBL/GenBank/DDBJ whole genome shotgun (WGS) entry which is preliminary data.</text>
</comment>
<evidence type="ECO:0000256" key="2">
    <source>
        <dbReference type="ARBA" id="ARBA00001460"/>
    </source>
</evidence>
<evidence type="ECO:0000256" key="4">
    <source>
        <dbReference type="ARBA" id="ARBA00004940"/>
    </source>
</evidence>
<keyword evidence="12" id="KW-0862">Zinc</keyword>
<evidence type="ECO:0000256" key="14">
    <source>
        <dbReference type="ARBA" id="ARBA00023002"/>
    </source>
</evidence>
<evidence type="ECO:0000313" key="23">
    <source>
        <dbReference type="Proteomes" id="UP000812966"/>
    </source>
</evidence>
<dbReference type="FunFam" id="3.40.50.1980:FF:000050">
    <property type="entry name" value="Histidine biosynthesis trifunctional protein"/>
    <property type="match status" value="1"/>
</dbReference>
<keyword evidence="23" id="KW-1185">Reference proteome</keyword>
<evidence type="ECO:0000256" key="9">
    <source>
        <dbReference type="ARBA" id="ARBA00022723"/>
    </source>
</evidence>
<dbReference type="Pfam" id="PF00815">
    <property type="entry name" value="Histidinol_dh"/>
    <property type="match status" value="1"/>
</dbReference>
<gene>
    <name evidence="22" type="ORF">FFLO_01430</name>
</gene>
<comment type="catalytic activity">
    <reaction evidence="18 19">
        <text>L-histidinol + 2 NAD(+) + H2O = L-histidine + 2 NADH + 3 H(+)</text>
        <dbReference type="Rhea" id="RHEA:20641"/>
        <dbReference type="ChEBI" id="CHEBI:15377"/>
        <dbReference type="ChEBI" id="CHEBI:15378"/>
        <dbReference type="ChEBI" id="CHEBI:57540"/>
        <dbReference type="ChEBI" id="CHEBI:57595"/>
        <dbReference type="ChEBI" id="CHEBI:57699"/>
        <dbReference type="ChEBI" id="CHEBI:57945"/>
        <dbReference type="EC" id="1.1.1.23"/>
    </reaction>
</comment>
<evidence type="ECO:0000259" key="21">
    <source>
        <dbReference type="Pfam" id="PF01502"/>
    </source>
</evidence>
<evidence type="ECO:0000256" key="19">
    <source>
        <dbReference type="PIRNR" id="PIRNR001257"/>
    </source>
</evidence>
<comment type="cofactor">
    <cofactor evidence="3">
        <name>Zn(2+)</name>
        <dbReference type="ChEBI" id="CHEBI:29105"/>
    </cofactor>
</comment>
<evidence type="ECO:0000256" key="10">
    <source>
        <dbReference type="ARBA" id="ARBA00022741"/>
    </source>
</evidence>
<dbReference type="Gene3D" id="1.10.287.1080">
    <property type="entry name" value="MazG-like"/>
    <property type="match status" value="1"/>
</dbReference>
<dbReference type="FunFam" id="1.10.287.1080:FF:000002">
    <property type="entry name" value="Histidine biosynthesis bifunctional protein HisIE"/>
    <property type="match status" value="1"/>
</dbReference>
<dbReference type="GO" id="GO:0004636">
    <property type="term" value="F:phosphoribosyl-ATP diphosphatase activity"/>
    <property type="evidence" value="ECO:0007669"/>
    <property type="project" value="UniProtKB-UniRule"/>
</dbReference>
<dbReference type="FunFam" id="3.10.20.810:FF:000002">
    <property type="entry name" value="Histidine biosynthesis trifunctional protein"/>
    <property type="match status" value="1"/>
</dbReference>
<comment type="similarity">
    <text evidence="7 19">In the C-terminal section; belongs to the histidinol dehydrogenase family.</text>
</comment>
<accession>A0A8K0JQA6</accession>
<evidence type="ECO:0000256" key="8">
    <source>
        <dbReference type="ARBA" id="ARBA00022605"/>
    </source>
</evidence>
<comment type="pathway">
    <text evidence="5">Amino-acid biosynthesis; L-histidine biosynthesis; L-histidine from 5-phospho-alpha-D-ribose 1-diphosphate: step 3/9.</text>
</comment>
<evidence type="ECO:0000256" key="7">
    <source>
        <dbReference type="ARBA" id="ARBA00008260"/>
    </source>
</evidence>
<dbReference type="Gene3D" id="3.10.20.810">
    <property type="entry name" value="Phosphoribosyl-AMP cyclohydrolase"/>
    <property type="match status" value="1"/>
</dbReference>
<dbReference type="InterPro" id="IPR016298">
    <property type="entry name" value="Histidine_synth_trifunct"/>
</dbReference>
<dbReference type="Pfam" id="PF01503">
    <property type="entry name" value="PRA-PH"/>
    <property type="match status" value="1"/>
</dbReference>
<dbReference type="GO" id="GO:0000105">
    <property type="term" value="P:L-histidine biosynthetic process"/>
    <property type="evidence" value="ECO:0007669"/>
    <property type="project" value="UniProtKB-UniRule"/>
</dbReference>
<name>A0A8K0JQA6_9TREE</name>
<keyword evidence="16 19" id="KW-0368">Histidine biosynthesis</keyword>
<comment type="catalytic activity">
    <reaction evidence="2 19">
        <text>1-(5-phospho-beta-D-ribosyl)-ATP + H2O = 1-(5-phospho-beta-D-ribosyl)-5'-AMP + diphosphate + H(+)</text>
        <dbReference type="Rhea" id="RHEA:22828"/>
        <dbReference type="ChEBI" id="CHEBI:15377"/>
        <dbReference type="ChEBI" id="CHEBI:15378"/>
        <dbReference type="ChEBI" id="CHEBI:33019"/>
        <dbReference type="ChEBI" id="CHEBI:59457"/>
        <dbReference type="ChEBI" id="CHEBI:73183"/>
        <dbReference type="EC" id="3.6.1.31"/>
    </reaction>
</comment>
<feature type="region of interest" description="Disordered" evidence="20">
    <location>
        <begin position="412"/>
        <end position="440"/>
    </location>
</feature>
<dbReference type="PRINTS" id="PR00083">
    <property type="entry name" value="HOLDHDRGNASE"/>
</dbReference>
<dbReference type="GO" id="GO:0004635">
    <property type="term" value="F:phosphoribosyl-AMP cyclohydrolase activity"/>
    <property type="evidence" value="ECO:0007669"/>
    <property type="project" value="UniProtKB-UniRule"/>
</dbReference>
<reference evidence="22" key="1">
    <citation type="submission" date="2020-04" db="EMBL/GenBank/DDBJ databases">
        <title>Analysis of mating type loci in Filobasidium floriforme.</title>
        <authorList>
            <person name="Nowrousian M."/>
        </authorList>
    </citation>
    <scope>NUCLEOTIDE SEQUENCE</scope>
    <source>
        <strain evidence="22">CBS 6242</strain>
    </source>
</reference>
<evidence type="ECO:0000256" key="11">
    <source>
        <dbReference type="ARBA" id="ARBA00022801"/>
    </source>
</evidence>
<dbReference type="InterPro" id="IPR021130">
    <property type="entry name" value="PRib-ATP_PPHydrolase-like"/>
</dbReference>
<proteinExistence type="inferred from homology"/>
<evidence type="ECO:0000256" key="17">
    <source>
        <dbReference type="ARBA" id="ARBA00023268"/>
    </source>
</evidence>
<evidence type="ECO:0000256" key="3">
    <source>
        <dbReference type="ARBA" id="ARBA00001947"/>
    </source>
</evidence>
<dbReference type="PROSITE" id="PS00611">
    <property type="entry name" value="HISOL_DEHYDROGENASE"/>
    <property type="match status" value="1"/>
</dbReference>
<evidence type="ECO:0000256" key="16">
    <source>
        <dbReference type="ARBA" id="ARBA00023102"/>
    </source>
</evidence>
<dbReference type="InterPro" id="IPR002496">
    <property type="entry name" value="PRib_AMP_CycHydrolase_dom"/>
</dbReference>
<keyword evidence="13 19" id="KW-0067">ATP-binding</keyword>
<comment type="pathway">
    <text evidence="6">Amino-acid biosynthesis; L-histidine biosynthesis; L-histidine from 5-phospho-alpha-D-ribose 1-diphosphate: step 2/9.</text>
</comment>